<feature type="region of interest" description="Disordered" evidence="1">
    <location>
        <begin position="1"/>
        <end position="115"/>
    </location>
</feature>
<feature type="compositionally biased region" description="Low complexity" evidence="1">
    <location>
        <begin position="57"/>
        <end position="66"/>
    </location>
</feature>
<evidence type="ECO:0000313" key="2">
    <source>
        <dbReference type="EMBL" id="VDM35745.1"/>
    </source>
</evidence>
<reference evidence="2 3" key="2">
    <citation type="submission" date="2018-11" db="EMBL/GenBank/DDBJ databases">
        <authorList>
            <consortium name="Pathogen Informatics"/>
        </authorList>
    </citation>
    <scope>NUCLEOTIDE SEQUENCE [LARGE SCALE GENOMIC DNA]</scope>
</reference>
<dbReference type="WBParaSite" id="TTAC_0001078301-mRNA-1">
    <property type="protein sequence ID" value="TTAC_0001078301-mRNA-1"/>
    <property type="gene ID" value="TTAC_0001078301"/>
</dbReference>
<proteinExistence type="predicted"/>
<dbReference type="Proteomes" id="UP000274429">
    <property type="component" value="Unassembled WGS sequence"/>
</dbReference>
<evidence type="ECO:0000313" key="4">
    <source>
        <dbReference type="WBParaSite" id="TTAC_0001078301-mRNA-1"/>
    </source>
</evidence>
<evidence type="ECO:0000313" key="3">
    <source>
        <dbReference type="Proteomes" id="UP000274429"/>
    </source>
</evidence>
<evidence type="ECO:0000256" key="1">
    <source>
        <dbReference type="SAM" id="MobiDB-lite"/>
    </source>
</evidence>
<feature type="compositionally biased region" description="Gly residues" evidence="1">
    <location>
        <begin position="76"/>
        <end position="86"/>
    </location>
</feature>
<keyword evidence="3" id="KW-1185">Reference proteome</keyword>
<accession>A0A0R3XB56</accession>
<dbReference type="STRING" id="6205.A0A0R3XB56"/>
<organism evidence="4">
    <name type="scientific">Hydatigena taeniaeformis</name>
    <name type="common">Feline tapeworm</name>
    <name type="synonym">Taenia taeniaeformis</name>
    <dbReference type="NCBI Taxonomy" id="6205"/>
    <lineage>
        <taxon>Eukaryota</taxon>
        <taxon>Metazoa</taxon>
        <taxon>Spiralia</taxon>
        <taxon>Lophotrochozoa</taxon>
        <taxon>Platyhelminthes</taxon>
        <taxon>Cestoda</taxon>
        <taxon>Eucestoda</taxon>
        <taxon>Cyclophyllidea</taxon>
        <taxon>Taeniidae</taxon>
        <taxon>Hydatigera</taxon>
    </lineage>
</organism>
<dbReference type="AlphaFoldDB" id="A0A0R3XB56"/>
<dbReference type="EMBL" id="UYWX01022211">
    <property type="protein sequence ID" value="VDM35745.1"/>
    <property type="molecule type" value="Genomic_DNA"/>
</dbReference>
<name>A0A0R3XB56_HYDTA</name>
<reference evidence="4" key="1">
    <citation type="submission" date="2017-02" db="UniProtKB">
        <authorList>
            <consortium name="WormBaseParasite"/>
        </authorList>
    </citation>
    <scope>IDENTIFICATION</scope>
</reference>
<sequence length="168" mass="17747">MNSDVRSEYDSSSGSEDEPSALRERTPRLSSSTQSSSPTDPVTAPVPAHLHHRHHQLQQQKLQQLHVRTSGLDDAAGGGGSSGGGIINASPCPADANSQTSPAQDPDVGGDSGDDDDVGPFALWYLHTLQGFSYSSCVPLETGMFTVLSELKKTTYTHAYIIGHGKVS</sequence>
<gene>
    <name evidence="2" type="ORF">TTAC_LOCUS10765</name>
</gene>
<protein>
    <submittedName>
        <fullName evidence="4">Pecanex-like protein</fullName>
    </submittedName>
</protein>